<keyword evidence="1" id="KW-0472">Membrane</keyword>
<gene>
    <name evidence="2" type="ORF">AWB80_07015</name>
</gene>
<name>A0A158DJK4_9BURK</name>
<protein>
    <submittedName>
        <fullName evidence="2">Uncharacterized protein</fullName>
    </submittedName>
</protein>
<keyword evidence="1" id="KW-1133">Transmembrane helix</keyword>
<evidence type="ECO:0000313" key="3">
    <source>
        <dbReference type="Proteomes" id="UP000054911"/>
    </source>
</evidence>
<organism evidence="2 3">
    <name type="scientific">Caballeronia pedi</name>
    <dbReference type="NCBI Taxonomy" id="1777141"/>
    <lineage>
        <taxon>Bacteria</taxon>
        <taxon>Pseudomonadati</taxon>
        <taxon>Pseudomonadota</taxon>
        <taxon>Betaproteobacteria</taxon>
        <taxon>Burkholderiales</taxon>
        <taxon>Burkholderiaceae</taxon>
        <taxon>Caballeronia</taxon>
    </lineage>
</organism>
<proteinExistence type="predicted"/>
<dbReference type="AlphaFoldDB" id="A0A158DJK4"/>
<feature type="transmembrane region" description="Helical" evidence="1">
    <location>
        <begin position="14"/>
        <end position="37"/>
    </location>
</feature>
<comment type="caution">
    <text evidence="2">The sequence shown here is derived from an EMBL/GenBank/DDBJ whole genome shotgun (WGS) entry which is preliminary data.</text>
</comment>
<accession>A0A158DJK4</accession>
<dbReference type="EMBL" id="FCOE02000041">
    <property type="protein sequence ID" value="SAK94778.1"/>
    <property type="molecule type" value="Genomic_DNA"/>
</dbReference>
<keyword evidence="3" id="KW-1185">Reference proteome</keyword>
<evidence type="ECO:0000313" key="2">
    <source>
        <dbReference type="EMBL" id="SAK94778.1"/>
    </source>
</evidence>
<keyword evidence="1" id="KW-0812">Transmembrane</keyword>
<sequence>MAIDLDFANYLLEAAYVGVVYGSAFGMETMCGSGMLFR</sequence>
<dbReference type="Proteomes" id="UP000054911">
    <property type="component" value="Unassembled WGS sequence"/>
</dbReference>
<reference evidence="2" key="1">
    <citation type="submission" date="2016-01" db="EMBL/GenBank/DDBJ databases">
        <authorList>
            <person name="Peeters C."/>
        </authorList>
    </citation>
    <scope>NUCLEOTIDE SEQUENCE [LARGE SCALE GENOMIC DNA]</scope>
    <source>
        <strain evidence="2">LMG 29323</strain>
    </source>
</reference>
<evidence type="ECO:0000256" key="1">
    <source>
        <dbReference type="SAM" id="Phobius"/>
    </source>
</evidence>